<dbReference type="EMBL" id="CADCTR010000189">
    <property type="protein sequence ID" value="CAA9224241.1"/>
    <property type="molecule type" value="Genomic_DNA"/>
</dbReference>
<reference evidence="2" key="1">
    <citation type="submission" date="2020-02" db="EMBL/GenBank/DDBJ databases">
        <authorList>
            <person name="Meier V. D."/>
        </authorList>
    </citation>
    <scope>NUCLEOTIDE SEQUENCE</scope>
    <source>
        <strain evidence="2">AVDCRST_MAG93</strain>
    </source>
</reference>
<organism evidence="2">
    <name type="scientific">uncultured Chloroflexia bacterium</name>
    <dbReference type="NCBI Taxonomy" id="1672391"/>
    <lineage>
        <taxon>Bacteria</taxon>
        <taxon>Bacillati</taxon>
        <taxon>Chloroflexota</taxon>
        <taxon>Chloroflexia</taxon>
        <taxon>environmental samples</taxon>
    </lineage>
</organism>
<dbReference type="InterPro" id="IPR036754">
    <property type="entry name" value="YbaK/aa-tRNA-synt-asso_dom_sf"/>
</dbReference>
<dbReference type="InterPro" id="IPR007214">
    <property type="entry name" value="YbaK/aa-tRNA-synth-assoc-dom"/>
</dbReference>
<evidence type="ECO:0000259" key="1">
    <source>
        <dbReference type="Pfam" id="PF04073"/>
    </source>
</evidence>
<protein>
    <submittedName>
        <fullName evidence="2">Uncharacterized protein SCO3165</fullName>
    </submittedName>
</protein>
<feature type="non-terminal residue" evidence="2">
    <location>
        <position position="141"/>
    </location>
</feature>
<dbReference type="Pfam" id="PF04073">
    <property type="entry name" value="tRNA_edit"/>
    <property type="match status" value="1"/>
</dbReference>
<feature type="domain" description="YbaK/aminoacyl-tRNA synthetase-associated" evidence="1">
    <location>
        <begin position="26"/>
        <end position="139"/>
    </location>
</feature>
<name>A0A6J4HGN8_9CHLR</name>
<dbReference type="SUPFAM" id="SSF55826">
    <property type="entry name" value="YbaK/ProRS associated domain"/>
    <property type="match status" value="1"/>
</dbReference>
<sequence>MHPTTARVAAALRDAGFSAEIRTFEADTRTAQQAADALGVSLGAIVKSLCFMADDAPVMVLVSGANRGDPQKIRQVLGAARVVRANADDVRAATGYAIGGVPPLGHAKPMRIIIDPDLLQYDVLWAAAGTPNSVFRTTPSE</sequence>
<evidence type="ECO:0000313" key="2">
    <source>
        <dbReference type="EMBL" id="CAA9224241.1"/>
    </source>
</evidence>
<dbReference type="PANTHER" id="PTHR30411:SF1">
    <property type="entry name" value="CYTOPLASMIC PROTEIN"/>
    <property type="match status" value="1"/>
</dbReference>
<proteinExistence type="predicted"/>
<dbReference type="PANTHER" id="PTHR30411">
    <property type="entry name" value="CYTOPLASMIC PROTEIN"/>
    <property type="match status" value="1"/>
</dbReference>
<dbReference type="CDD" id="cd04333">
    <property type="entry name" value="ProX_deacylase"/>
    <property type="match status" value="1"/>
</dbReference>
<dbReference type="Gene3D" id="3.90.960.10">
    <property type="entry name" value="YbaK/aminoacyl-tRNA synthetase-associated domain"/>
    <property type="match status" value="1"/>
</dbReference>
<dbReference type="GO" id="GO:0002161">
    <property type="term" value="F:aminoacyl-tRNA deacylase activity"/>
    <property type="evidence" value="ECO:0007669"/>
    <property type="project" value="InterPro"/>
</dbReference>
<dbReference type="AlphaFoldDB" id="A0A6J4HGN8"/>
<gene>
    <name evidence="2" type="ORF">AVDCRST_MAG93-586</name>
</gene>
<accession>A0A6J4HGN8</accession>